<keyword evidence="5 6" id="KW-0804">Transcription</keyword>
<dbReference type="InterPro" id="IPR007627">
    <property type="entry name" value="RNA_pol_sigma70_r2"/>
</dbReference>
<dbReference type="InterPro" id="IPR013324">
    <property type="entry name" value="RNA_pol_sigma_r3/r4-like"/>
</dbReference>
<dbReference type="InterPro" id="IPR013249">
    <property type="entry name" value="RNA_pol_sigma70_r4_t2"/>
</dbReference>
<gene>
    <name evidence="9" type="ORF">A2415_04430</name>
</gene>
<keyword evidence="4 6" id="KW-0238">DNA-binding</keyword>
<evidence type="ECO:0000256" key="4">
    <source>
        <dbReference type="ARBA" id="ARBA00023125"/>
    </source>
</evidence>
<evidence type="ECO:0000256" key="3">
    <source>
        <dbReference type="ARBA" id="ARBA00023082"/>
    </source>
</evidence>
<dbReference type="SUPFAM" id="SSF88946">
    <property type="entry name" value="Sigma2 domain of RNA polymerase sigma factors"/>
    <property type="match status" value="1"/>
</dbReference>
<dbReference type="InterPro" id="IPR036388">
    <property type="entry name" value="WH-like_DNA-bd_sf"/>
</dbReference>
<dbReference type="EMBL" id="MEWA01000035">
    <property type="protein sequence ID" value="OGC68645.1"/>
    <property type="molecule type" value="Genomic_DNA"/>
</dbReference>
<dbReference type="NCBIfam" id="TIGR02937">
    <property type="entry name" value="sigma70-ECF"/>
    <property type="match status" value="1"/>
</dbReference>
<dbReference type="GO" id="GO:0016987">
    <property type="term" value="F:sigma factor activity"/>
    <property type="evidence" value="ECO:0007669"/>
    <property type="project" value="UniProtKB-KW"/>
</dbReference>
<evidence type="ECO:0000259" key="8">
    <source>
        <dbReference type="Pfam" id="PF08281"/>
    </source>
</evidence>
<dbReference type="PANTHER" id="PTHR43133">
    <property type="entry name" value="RNA POLYMERASE ECF-TYPE SIGMA FACTO"/>
    <property type="match status" value="1"/>
</dbReference>
<evidence type="ECO:0000256" key="5">
    <source>
        <dbReference type="ARBA" id="ARBA00023163"/>
    </source>
</evidence>
<dbReference type="PANTHER" id="PTHR43133:SF8">
    <property type="entry name" value="RNA POLYMERASE SIGMA FACTOR HI_1459-RELATED"/>
    <property type="match status" value="1"/>
</dbReference>
<sequence>MIIKLSLSFNVILINMTQEQKTKQQAILTSAHFDYHKSLNSYAFFKIHNQATSEDLVQNTFLKTWAYIVKGGQIETMKAFLYHILNNLIIDEYRKHKASSLDDLLEKGFEPGTDTSKQLMDYLDVKSASLLINRLPVKFQKVMQMRYIQDLSLEEMSIKNKQSKNTVAVQLHRGLEKLKLLYIQAQSTPPLYQ</sequence>
<evidence type="ECO:0000256" key="1">
    <source>
        <dbReference type="ARBA" id="ARBA00010641"/>
    </source>
</evidence>
<accession>A0A1F4WGQ8</accession>
<dbReference type="Gene3D" id="1.10.10.10">
    <property type="entry name" value="Winged helix-like DNA-binding domain superfamily/Winged helix DNA-binding domain"/>
    <property type="match status" value="1"/>
</dbReference>
<name>A0A1F4WGQ8_UNCKA</name>
<reference evidence="9 10" key="1">
    <citation type="journal article" date="2016" name="Nat. Commun.">
        <title>Thousands of microbial genomes shed light on interconnected biogeochemical processes in an aquifer system.</title>
        <authorList>
            <person name="Anantharaman K."/>
            <person name="Brown C.T."/>
            <person name="Hug L.A."/>
            <person name="Sharon I."/>
            <person name="Castelle C.J."/>
            <person name="Probst A.J."/>
            <person name="Thomas B.C."/>
            <person name="Singh A."/>
            <person name="Wilkins M.J."/>
            <person name="Karaoz U."/>
            <person name="Brodie E.L."/>
            <person name="Williams K.H."/>
            <person name="Hubbard S.S."/>
            <person name="Banfield J.F."/>
        </authorList>
    </citation>
    <scope>NUCLEOTIDE SEQUENCE [LARGE SCALE GENOMIC DNA]</scope>
</reference>
<dbReference type="Gene3D" id="1.10.1740.10">
    <property type="match status" value="1"/>
</dbReference>
<evidence type="ECO:0000256" key="2">
    <source>
        <dbReference type="ARBA" id="ARBA00023015"/>
    </source>
</evidence>
<proteinExistence type="inferred from homology"/>
<dbReference type="GO" id="GO:0006352">
    <property type="term" value="P:DNA-templated transcription initiation"/>
    <property type="evidence" value="ECO:0007669"/>
    <property type="project" value="InterPro"/>
</dbReference>
<evidence type="ECO:0000313" key="9">
    <source>
        <dbReference type="EMBL" id="OGC68645.1"/>
    </source>
</evidence>
<evidence type="ECO:0000256" key="6">
    <source>
        <dbReference type="RuleBase" id="RU000716"/>
    </source>
</evidence>
<dbReference type="InterPro" id="IPR039425">
    <property type="entry name" value="RNA_pol_sigma-70-like"/>
</dbReference>
<evidence type="ECO:0000313" key="10">
    <source>
        <dbReference type="Proteomes" id="UP000179113"/>
    </source>
</evidence>
<dbReference type="Pfam" id="PF04542">
    <property type="entry name" value="Sigma70_r2"/>
    <property type="match status" value="1"/>
</dbReference>
<dbReference type="InterPro" id="IPR000838">
    <property type="entry name" value="RNA_pol_sigma70_ECF_CS"/>
</dbReference>
<dbReference type="InterPro" id="IPR014284">
    <property type="entry name" value="RNA_pol_sigma-70_dom"/>
</dbReference>
<keyword evidence="3 6" id="KW-0731">Sigma factor</keyword>
<dbReference type="SUPFAM" id="SSF88659">
    <property type="entry name" value="Sigma3 and sigma4 domains of RNA polymerase sigma factors"/>
    <property type="match status" value="1"/>
</dbReference>
<feature type="domain" description="RNA polymerase sigma factor 70 region 4 type 2" evidence="8">
    <location>
        <begin position="131"/>
        <end position="178"/>
    </location>
</feature>
<comment type="similarity">
    <text evidence="1 6">Belongs to the sigma-70 factor family. ECF subfamily.</text>
</comment>
<dbReference type="PROSITE" id="PS01063">
    <property type="entry name" value="SIGMA70_ECF"/>
    <property type="match status" value="1"/>
</dbReference>
<protein>
    <recommendedName>
        <fullName evidence="6">RNA polymerase sigma factor</fullName>
    </recommendedName>
</protein>
<feature type="domain" description="RNA polymerase sigma-70 region 2" evidence="7">
    <location>
        <begin position="35"/>
        <end position="97"/>
    </location>
</feature>
<dbReference type="GO" id="GO:0003677">
    <property type="term" value="F:DNA binding"/>
    <property type="evidence" value="ECO:0007669"/>
    <property type="project" value="UniProtKB-KW"/>
</dbReference>
<comment type="caution">
    <text evidence="9">The sequence shown here is derived from an EMBL/GenBank/DDBJ whole genome shotgun (WGS) entry which is preliminary data.</text>
</comment>
<dbReference type="Proteomes" id="UP000179113">
    <property type="component" value="Unassembled WGS sequence"/>
</dbReference>
<evidence type="ECO:0000259" key="7">
    <source>
        <dbReference type="Pfam" id="PF04542"/>
    </source>
</evidence>
<dbReference type="AlphaFoldDB" id="A0A1F4WGQ8"/>
<dbReference type="Pfam" id="PF08281">
    <property type="entry name" value="Sigma70_r4_2"/>
    <property type="match status" value="1"/>
</dbReference>
<organism evidence="9 10">
    <name type="scientific">candidate division WWE3 bacterium RIFOXYC1_FULL_39_7</name>
    <dbReference type="NCBI Taxonomy" id="1802643"/>
    <lineage>
        <taxon>Bacteria</taxon>
        <taxon>Katanobacteria</taxon>
    </lineage>
</organism>
<keyword evidence="2 6" id="KW-0805">Transcription regulation</keyword>
<dbReference type="InterPro" id="IPR013325">
    <property type="entry name" value="RNA_pol_sigma_r2"/>
</dbReference>